<dbReference type="SUPFAM" id="SSF48498">
    <property type="entry name" value="Tetracyclin repressor-like, C-terminal domain"/>
    <property type="match status" value="1"/>
</dbReference>
<feature type="region of interest" description="Disordered" evidence="5">
    <location>
        <begin position="1"/>
        <end position="21"/>
    </location>
</feature>
<dbReference type="InterPro" id="IPR036271">
    <property type="entry name" value="Tet_transcr_reg_TetR-rel_C_sf"/>
</dbReference>
<keyword evidence="8" id="KW-1185">Reference proteome</keyword>
<evidence type="ECO:0000313" key="8">
    <source>
        <dbReference type="Proteomes" id="UP000619260"/>
    </source>
</evidence>
<evidence type="ECO:0000256" key="1">
    <source>
        <dbReference type="ARBA" id="ARBA00023015"/>
    </source>
</evidence>
<dbReference type="RefSeq" id="WP_239153269.1">
    <property type="nucleotide sequence ID" value="NZ_BOPF01000017.1"/>
</dbReference>
<gene>
    <name evidence="7" type="ORF">Val02_46380</name>
</gene>
<sequence>MTPTTAAVDPDKRTPGRPRSARAEQAIIDAVLDLIAEDVAIEALSIESVAAKAGVGKATIYRRWSSKEDLIVDAAASLKLPVPDLVGEDVRDDLIALLTSMGPSESATKRNHVFTCLSAQVQRSPELQVWYRKVIEPRRERVREVLRRGIAEGMLRPDLDVEVTLTVLSAPMTGRPIGGLQTQIDRGELAERVVDAVLDGARRR</sequence>
<dbReference type="Pfam" id="PF16859">
    <property type="entry name" value="TetR_C_11"/>
    <property type="match status" value="1"/>
</dbReference>
<dbReference type="InterPro" id="IPR001647">
    <property type="entry name" value="HTH_TetR"/>
</dbReference>
<dbReference type="PANTHER" id="PTHR30055">
    <property type="entry name" value="HTH-TYPE TRANSCRIPTIONAL REGULATOR RUTR"/>
    <property type="match status" value="1"/>
</dbReference>
<organism evidence="7 8">
    <name type="scientific">Virgisporangium aliadipatigenens</name>
    <dbReference type="NCBI Taxonomy" id="741659"/>
    <lineage>
        <taxon>Bacteria</taxon>
        <taxon>Bacillati</taxon>
        <taxon>Actinomycetota</taxon>
        <taxon>Actinomycetes</taxon>
        <taxon>Micromonosporales</taxon>
        <taxon>Micromonosporaceae</taxon>
        <taxon>Virgisporangium</taxon>
    </lineage>
</organism>
<dbReference type="Gene3D" id="1.10.357.10">
    <property type="entry name" value="Tetracycline Repressor, domain 2"/>
    <property type="match status" value="1"/>
</dbReference>
<protein>
    <submittedName>
        <fullName evidence="7">TetR family transcriptional regulator</fullName>
    </submittedName>
</protein>
<dbReference type="SUPFAM" id="SSF46689">
    <property type="entry name" value="Homeodomain-like"/>
    <property type="match status" value="1"/>
</dbReference>
<dbReference type="Pfam" id="PF00440">
    <property type="entry name" value="TetR_N"/>
    <property type="match status" value="1"/>
</dbReference>
<dbReference type="PROSITE" id="PS50977">
    <property type="entry name" value="HTH_TETR_2"/>
    <property type="match status" value="1"/>
</dbReference>
<dbReference type="Gene3D" id="1.10.10.60">
    <property type="entry name" value="Homeodomain-like"/>
    <property type="match status" value="1"/>
</dbReference>
<name>A0A8J3YNT4_9ACTN</name>
<evidence type="ECO:0000256" key="3">
    <source>
        <dbReference type="ARBA" id="ARBA00023163"/>
    </source>
</evidence>
<keyword evidence="2 4" id="KW-0238">DNA-binding</keyword>
<keyword evidence="3" id="KW-0804">Transcription</keyword>
<feature type="domain" description="HTH tetR-type" evidence="6">
    <location>
        <begin position="21"/>
        <end position="82"/>
    </location>
</feature>
<evidence type="ECO:0000256" key="5">
    <source>
        <dbReference type="SAM" id="MobiDB-lite"/>
    </source>
</evidence>
<dbReference type="PANTHER" id="PTHR30055:SF148">
    <property type="entry name" value="TETR-FAMILY TRANSCRIPTIONAL REGULATOR"/>
    <property type="match status" value="1"/>
</dbReference>
<comment type="caution">
    <text evidence="7">The sequence shown here is derived from an EMBL/GenBank/DDBJ whole genome shotgun (WGS) entry which is preliminary data.</text>
</comment>
<evidence type="ECO:0000256" key="2">
    <source>
        <dbReference type="ARBA" id="ARBA00023125"/>
    </source>
</evidence>
<dbReference type="InterPro" id="IPR050109">
    <property type="entry name" value="HTH-type_TetR-like_transc_reg"/>
</dbReference>
<dbReference type="Proteomes" id="UP000619260">
    <property type="component" value="Unassembled WGS sequence"/>
</dbReference>
<dbReference type="InterPro" id="IPR009057">
    <property type="entry name" value="Homeodomain-like_sf"/>
</dbReference>
<dbReference type="InterPro" id="IPR011075">
    <property type="entry name" value="TetR_C"/>
</dbReference>
<evidence type="ECO:0000259" key="6">
    <source>
        <dbReference type="PROSITE" id="PS50977"/>
    </source>
</evidence>
<proteinExistence type="predicted"/>
<evidence type="ECO:0000256" key="4">
    <source>
        <dbReference type="PROSITE-ProRule" id="PRU00335"/>
    </source>
</evidence>
<dbReference type="GO" id="GO:0003700">
    <property type="term" value="F:DNA-binding transcription factor activity"/>
    <property type="evidence" value="ECO:0007669"/>
    <property type="project" value="TreeGrafter"/>
</dbReference>
<feature type="DNA-binding region" description="H-T-H motif" evidence="4">
    <location>
        <begin position="45"/>
        <end position="64"/>
    </location>
</feature>
<evidence type="ECO:0000313" key="7">
    <source>
        <dbReference type="EMBL" id="GIJ47752.1"/>
    </source>
</evidence>
<dbReference type="GO" id="GO:0000976">
    <property type="term" value="F:transcription cis-regulatory region binding"/>
    <property type="evidence" value="ECO:0007669"/>
    <property type="project" value="TreeGrafter"/>
</dbReference>
<dbReference type="AlphaFoldDB" id="A0A8J3YNT4"/>
<keyword evidence="1" id="KW-0805">Transcription regulation</keyword>
<dbReference type="EMBL" id="BOPF01000017">
    <property type="protein sequence ID" value="GIJ47752.1"/>
    <property type="molecule type" value="Genomic_DNA"/>
</dbReference>
<accession>A0A8J3YNT4</accession>
<reference evidence="7" key="1">
    <citation type="submission" date="2021-01" db="EMBL/GenBank/DDBJ databases">
        <title>Whole genome shotgun sequence of Virgisporangium aliadipatigenens NBRC 105644.</title>
        <authorList>
            <person name="Komaki H."/>
            <person name="Tamura T."/>
        </authorList>
    </citation>
    <scope>NUCLEOTIDE SEQUENCE</scope>
    <source>
        <strain evidence="7">NBRC 105644</strain>
    </source>
</reference>